<evidence type="ECO:0000259" key="3">
    <source>
        <dbReference type="PROSITE" id="PS51253"/>
    </source>
</evidence>
<comment type="subcellular location">
    <subcellularLocation>
        <location evidence="1">Nucleus</location>
    </subcellularLocation>
</comment>
<dbReference type="GO" id="GO:0005634">
    <property type="term" value="C:nucleus"/>
    <property type="evidence" value="ECO:0007669"/>
    <property type="project" value="UniProtKB-SubCell"/>
</dbReference>
<dbReference type="Pfam" id="PF03221">
    <property type="entry name" value="HTH_Tnp_Tc5"/>
    <property type="match status" value="1"/>
</dbReference>
<gene>
    <name evidence="4" type="ORF">BINO364_LOCUS5780</name>
</gene>
<dbReference type="InterPro" id="IPR009057">
    <property type="entry name" value="Homeodomain-like_sf"/>
</dbReference>
<proteinExistence type="predicted"/>
<dbReference type="SUPFAM" id="SSF46689">
    <property type="entry name" value="Homeodomain-like"/>
    <property type="match status" value="1"/>
</dbReference>
<dbReference type="Proteomes" id="UP000838878">
    <property type="component" value="Chromosome 14"/>
</dbReference>
<organism evidence="4 5">
    <name type="scientific">Brenthis ino</name>
    <name type="common">lesser marbled fritillary</name>
    <dbReference type="NCBI Taxonomy" id="405034"/>
    <lineage>
        <taxon>Eukaryota</taxon>
        <taxon>Metazoa</taxon>
        <taxon>Ecdysozoa</taxon>
        <taxon>Arthropoda</taxon>
        <taxon>Hexapoda</taxon>
        <taxon>Insecta</taxon>
        <taxon>Pterygota</taxon>
        <taxon>Neoptera</taxon>
        <taxon>Endopterygota</taxon>
        <taxon>Lepidoptera</taxon>
        <taxon>Glossata</taxon>
        <taxon>Ditrysia</taxon>
        <taxon>Papilionoidea</taxon>
        <taxon>Nymphalidae</taxon>
        <taxon>Heliconiinae</taxon>
        <taxon>Argynnini</taxon>
        <taxon>Brenthis</taxon>
    </lineage>
</organism>
<protein>
    <recommendedName>
        <fullName evidence="3">HTH CENPB-type domain-containing protein</fullName>
    </recommendedName>
</protein>
<evidence type="ECO:0000256" key="2">
    <source>
        <dbReference type="ARBA" id="ARBA00023125"/>
    </source>
</evidence>
<dbReference type="Gene3D" id="1.10.10.60">
    <property type="entry name" value="Homeodomain-like"/>
    <property type="match status" value="1"/>
</dbReference>
<evidence type="ECO:0000313" key="4">
    <source>
        <dbReference type="EMBL" id="CAH0719439.1"/>
    </source>
</evidence>
<dbReference type="AlphaFoldDB" id="A0A8J9Y5B7"/>
<keyword evidence="5" id="KW-1185">Reference proteome</keyword>
<sequence>MLQLWCDNQVSLKNCPVDQKTVCFQAKQIFQRLKEEAGEAAKNEDFKASKGWFSRFKSRCNWHSIAESGDTLYPEKLKKMIEDETEGESPSDPEQIDDIIEEVIDIAKQLNLEVDVDDVQELLDSHNQELTIDELIEMREHDQDIEQTDSLDPVESENQMTISNLTEGLSTIEKGLQILEKIDSNEERVSTTKREIKKLLACYEEILREKKKNLTRQGALLEYMKPSTSK</sequence>
<dbReference type="PROSITE" id="PS51253">
    <property type="entry name" value="HTH_CENPB"/>
    <property type="match status" value="1"/>
</dbReference>
<name>A0A8J9Y5B7_9NEOP</name>
<dbReference type="InterPro" id="IPR006600">
    <property type="entry name" value="HTH_CenpB_DNA-bd_dom"/>
</dbReference>
<accession>A0A8J9Y5B7</accession>
<evidence type="ECO:0000313" key="5">
    <source>
        <dbReference type="Proteomes" id="UP000838878"/>
    </source>
</evidence>
<feature type="non-terminal residue" evidence="4">
    <location>
        <position position="230"/>
    </location>
</feature>
<dbReference type="EMBL" id="OV170234">
    <property type="protein sequence ID" value="CAH0719439.1"/>
    <property type="molecule type" value="Genomic_DNA"/>
</dbReference>
<feature type="domain" description="HTH CENPB-type" evidence="3">
    <location>
        <begin position="1"/>
        <end position="66"/>
    </location>
</feature>
<dbReference type="GO" id="GO:0003677">
    <property type="term" value="F:DNA binding"/>
    <property type="evidence" value="ECO:0007669"/>
    <property type="project" value="UniProtKB-KW"/>
</dbReference>
<reference evidence="4" key="1">
    <citation type="submission" date="2021-12" db="EMBL/GenBank/DDBJ databases">
        <authorList>
            <person name="Martin H S."/>
        </authorList>
    </citation>
    <scope>NUCLEOTIDE SEQUENCE</scope>
</reference>
<dbReference type="OrthoDB" id="7422307at2759"/>
<evidence type="ECO:0000256" key="1">
    <source>
        <dbReference type="ARBA" id="ARBA00004123"/>
    </source>
</evidence>
<keyword evidence="2" id="KW-0238">DNA-binding</keyword>